<organism evidence="1 2">
    <name type="scientific">Paraliobacillus quinghaiensis</name>
    <dbReference type="NCBI Taxonomy" id="470815"/>
    <lineage>
        <taxon>Bacteria</taxon>
        <taxon>Bacillati</taxon>
        <taxon>Bacillota</taxon>
        <taxon>Bacilli</taxon>
        <taxon>Bacillales</taxon>
        <taxon>Bacillaceae</taxon>
        <taxon>Paraliobacillus</taxon>
    </lineage>
</organism>
<dbReference type="OrthoDB" id="2974284at2"/>
<sequence length="103" mass="11387">MRKLVMLLLLAVFFLTGMVLGTQQQGSVTSVESNINEEEVAGVAIEMDSPLEIVEEPISNTIEIQGDHPTHITQQVAKTIEHAGVWFYDQVIDVAYGLSQIFI</sequence>
<dbReference type="RefSeq" id="WP_117154448.1">
    <property type="nucleotide sequence ID" value="NZ_BMLG01000007.1"/>
</dbReference>
<keyword evidence="2" id="KW-1185">Reference proteome</keyword>
<protein>
    <submittedName>
        <fullName evidence="1">Uncharacterized protein</fullName>
    </submittedName>
</protein>
<reference evidence="1" key="1">
    <citation type="journal article" date="2014" name="Int. J. Syst. Evol. Microbiol.">
        <title>Complete genome sequence of Corynebacterium casei LMG S-19264T (=DSM 44701T), isolated from a smear-ripened cheese.</title>
        <authorList>
            <consortium name="US DOE Joint Genome Institute (JGI-PGF)"/>
            <person name="Walter F."/>
            <person name="Albersmeier A."/>
            <person name="Kalinowski J."/>
            <person name="Ruckert C."/>
        </authorList>
    </citation>
    <scope>NUCLEOTIDE SEQUENCE</scope>
    <source>
        <strain evidence="1">CGMCC 1.6333</strain>
    </source>
</reference>
<dbReference type="Proteomes" id="UP000618460">
    <property type="component" value="Unassembled WGS sequence"/>
</dbReference>
<gene>
    <name evidence="1" type="ORF">GCM10011351_16580</name>
</gene>
<dbReference type="AlphaFoldDB" id="A0A917TPD4"/>
<reference evidence="1" key="2">
    <citation type="submission" date="2020-09" db="EMBL/GenBank/DDBJ databases">
        <authorList>
            <person name="Sun Q."/>
            <person name="Zhou Y."/>
        </authorList>
    </citation>
    <scope>NUCLEOTIDE SEQUENCE</scope>
    <source>
        <strain evidence="1">CGMCC 1.6333</strain>
    </source>
</reference>
<proteinExistence type="predicted"/>
<evidence type="ECO:0000313" key="1">
    <source>
        <dbReference type="EMBL" id="GGM31128.1"/>
    </source>
</evidence>
<comment type="caution">
    <text evidence="1">The sequence shown here is derived from an EMBL/GenBank/DDBJ whole genome shotgun (WGS) entry which is preliminary data.</text>
</comment>
<accession>A0A917TPD4</accession>
<evidence type="ECO:0000313" key="2">
    <source>
        <dbReference type="Proteomes" id="UP000618460"/>
    </source>
</evidence>
<name>A0A917TPD4_9BACI</name>
<dbReference type="EMBL" id="BMLG01000007">
    <property type="protein sequence ID" value="GGM31128.1"/>
    <property type="molecule type" value="Genomic_DNA"/>
</dbReference>